<evidence type="ECO:0000259" key="1">
    <source>
        <dbReference type="Pfam" id="PF06527"/>
    </source>
</evidence>
<dbReference type="AlphaFoldDB" id="A0AA46W2Y7"/>
<dbReference type="Proteomes" id="UP001163644">
    <property type="component" value="Chromosome"/>
</dbReference>
<accession>A0AA46W2Y7</accession>
<dbReference type="InterPro" id="IPR009492">
    <property type="entry name" value="TniQ"/>
</dbReference>
<reference evidence="2" key="1">
    <citation type="submission" date="2019-02" db="EMBL/GenBank/DDBJ databases">
        <authorList>
            <person name="Lutz S."/>
            <person name="Schori C."/>
            <person name="Ahrens C.H."/>
            <person name="Gueguen E."/>
        </authorList>
    </citation>
    <scope>NUCLEOTIDE SEQUENCE</scope>
    <source>
        <strain evidence="2">Psy35</strain>
    </source>
</reference>
<evidence type="ECO:0000313" key="3">
    <source>
        <dbReference type="Proteomes" id="UP001163644"/>
    </source>
</evidence>
<gene>
    <name evidence="2" type="ORF">EZZ81_27245</name>
</gene>
<dbReference type="EMBL" id="CP036495">
    <property type="protein sequence ID" value="UZA71717.1"/>
    <property type="molecule type" value="Genomic_DNA"/>
</dbReference>
<proteinExistence type="predicted"/>
<name>A0AA46W2Y7_PSEVI</name>
<sequence>MRWRIDRQYHWYAEFREEIVYNLLRDDIDLGSLGLFPKGEPDETFRSIIARYSILNSIRSQSTLLRTIFRRGCRNEVIYNEDLRVLSLLVANKKGAEDFYSKILNENTFTSLILNFAKKNTSDSLIRRVDKIDDNYLLDRKYCILCVARDYDSKGFTYWRRSHQIPGVVCCWEHFTHLYYIPNARNSMLVSRSLLNVKAARILRDPSAQKIASKDDIQFSIFARDALSMKRVASNKNKQEKMLYLRNCVSVSKFARNYFKRYPDSSRNYRCDEEEMMGRLFTAYKVFDSVNNMVSSVMTR</sequence>
<dbReference type="Pfam" id="PF06527">
    <property type="entry name" value="TniQ"/>
    <property type="match status" value="1"/>
</dbReference>
<feature type="domain" description="TniQ" evidence="1">
    <location>
        <begin position="36"/>
        <end position="177"/>
    </location>
</feature>
<protein>
    <recommendedName>
        <fullName evidence="1">TniQ domain-containing protein</fullName>
    </recommendedName>
</protein>
<organism evidence="2 3">
    <name type="scientific">Pseudomonas viridiflava</name>
    <name type="common">Phytomonas viridiflava</name>
    <dbReference type="NCBI Taxonomy" id="33069"/>
    <lineage>
        <taxon>Bacteria</taxon>
        <taxon>Pseudomonadati</taxon>
        <taxon>Pseudomonadota</taxon>
        <taxon>Gammaproteobacteria</taxon>
        <taxon>Pseudomonadales</taxon>
        <taxon>Pseudomonadaceae</taxon>
        <taxon>Pseudomonas</taxon>
    </lineage>
</organism>
<evidence type="ECO:0000313" key="2">
    <source>
        <dbReference type="EMBL" id="UZA71717.1"/>
    </source>
</evidence>